<dbReference type="CDD" id="cd02932">
    <property type="entry name" value="OYE_YqiM_FMN"/>
    <property type="match status" value="1"/>
</dbReference>
<evidence type="ECO:0000256" key="6">
    <source>
        <dbReference type="SAM" id="MobiDB-lite"/>
    </source>
</evidence>
<feature type="region of interest" description="Disordered" evidence="6">
    <location>
        <begin position="370"/>
        <end position="393"/>
    </location>
</feature>
<evidence type="ECO:0000256" key="3">
    <source>
        <dbReference type="ARBA" id="ARBA00022643"/>
    </source>
</evidence>
<dbReference type="RefSeq" id="WP_218390458.1">
    <property type="nucleotide sequence ID" value="NZ_JAHUZE010000001.1"/>
</dbReference>
<comment type="cofactor">
    <cofactor evidence="1">
        <name>FMN</name>
        <dbReference type="ChEBI" id="CHEBI:58210"/>
    </cofactor>
</comment>
<protein>
    <submittedName>
        <fullName evidence="8">NADH:flavin oxidoreductase/NADH oxidase</fullName>
    </submittedName>
</protein>
<evidence type="ECO:0000256" key="4">
    <source>
        <dbReference type="ARBA" id="ARBA00022857"/>
    </source>
</evidence>
<reference evidence="8 9" key="1">
    <citation type="submission" date="2021-05" db="EMBL/GenBank/DDBJ databases">
        <title>Culturable bacteria isolated from Daya Bay.</title>
        <authorList>
            <person name="Zheng W."/>
            <person name="Yu S."/>
            <person name="Huang Y."/>
        </authorList>
    </citation>
    <scope>NUCLEOTIDE SEQUENCE [LARGE SCALE GENOMIC DNA]</scope>
    <source>
        <strain evidence="8 9">DP4N28-5</strain>
    </source>
</reference>
<dbReference type="EMBL" id="JAHUZE010000001">
    <property type="protein sequence ID" value="MBV7377579.1"/>
    <property type="molecule type" value="Genomic_DNA"/>
</dbReference>
<dbReference type="PANTHER" id="PTHR43303">
    <property type="entry name" value="NADPH DEHYDROGENASE C23G7.10C-RELATED"/>
    <property type="match status" value="1"/>
</dbReference>
<feature type="domain" description="NADH:flavin oxidoreductase/NADH oxidase N-terminal" evidence="7">
    <location>
        <begin position="4"/>
        <end position="338"/>
    </location>
</feature>
<evidence type="ECO:0000256" key="2">
    <source>
        <dbReference type="ARBA" id="ARBA00022630"/>
    </source>
</evidence>
<comment type="caution">
    <text evidence="8">The sequence shown here is derived from an EMBL/GenBank/DDBJ whole genome shotgun (WGS) entry which is preliminary data.</text>
</comment>
<keyword evidence="2" id="KW-0285">Flavoprotein</keyword>
<proteinExistence type="predicted"/>
<keyword evidence="9" id="KW-1185">Reference proteome</keyword>
<dbReference type="Pfam" id="PF00724">
    <property type="entry name" value="Oxidored_FMN"/>
    <property type="match status" value="1"/>
</dbReference>
<evidence type="ECO:0000313" key="8">
    <source>
        <dbReference type="EMBL" id="MBV7377579.1"/>
    </source>
</evidence>
<name>A0ABS6SXE8_9RHOB</name>
<dbReference type="PANTHER" id="PTHR43303:SF4">
    <property type="entry name" value="NADPH DEHYDROGENASE C23G7.10C-RELATED"/>
    <property type="match status" value="1"/>
</dbReference>
<accession>A0ABS6SXE8</accession>
<keyword evidence="5" id="KW-0560">Oxidoreductase</keyword>
<keyword evidence="4" id="KW-0521">NADP</keyword>
<dbReference type="InterPro" id="IPR001155">
    <property type="entry name" value="OxRdtase_FMN_N"/>
</dbReference>
<evidence type="ECO:0000259" key="7">
    <source>
        <dbReference type="Pfam" id="PF00724"/>
    </source>
</evidence>
<sequence length="393" mass="42442">MAVLFDPLTIGGVTLPNRIQVSPMCQYSAVDGVLQDWHLIHLGGLMLSGAGLVFAEATAVEARGRITHGCVGLENDVQERALADLVARLRPLSEARIGLQLSHAGRRGSARSIADRSKGESLPADERAWLTRGPSALPYNETWATPEEMTPDDIATVIAAFADASRRAVRAGVDVIECHAAHGYLLHQFFSPRTNLRRDAYGGSLKNRMRFPLEVIAVMRDAIGPDRALGVRVNSTDWHPEGATLDDAVLFAKELEALGVDYVTMSAGNLVSDAVIPKATPGHQVGFSERVKAETGLTTAAVGLITDPHQAEAILREGRADMVAIARGFLDNPRWGLHAAAALGVDVPYPQQYIRARPNNWTAFKRVHPEAPSVASTHQADRPSGSTWDRPDQ</sequence>
<evidence type="ECO:0000313" key="9">
    <source>
        <dbReference type="Proteomes" id="UP000756530"/>
    </source>
</evidence>
<evidence type="ECO:0000256" key="5">
    <source>
        <dbReference type="ARBA" id="ARBA00023002"/>
    </source>
</evidence>
<evidence type="ECO:0000256" key="1">
    <source>
        <dbReference type="ARBA" id="ARBA00001917"/>
    </source>
</evidence>
<dbReference type="Proteomes" id="UP000756530">
    <property type="component" value="Unassembled WGS sequence"/>
</dbReference>
<gene>
    <name evidence="8" type="ORF">KJP28_01485</name>
</gene>
<dbReference type="InterPro" id="IPR044152">
    <property type="entry name" value="YqjM-like"/>
</dbReference>
<organism evidence="8 9">
    <name type="scientific">Maritimibacter dapengensis</name>
    <dbReference type="NCBI Taxonomy" id="2836868"/>
    <lineage>
        <taxon>Bacteria</taxon>
        <taxon>Pseudomonadati</taxon>
        <taxon>Pseudomonadota</taxon>
        <taxon>Alphaproteobacteria</taxon>
        <taxon>Rhodobacterales</taxon>
        <taxon>Roseobacteraceae</taxon>
        <taxon>Maritimibacter</taxon>
    </lineage>
</organism>
<keyword evidence="3" id="KW-0288">FMN</keyword>